<keyword evidence="3" id="KW-0805">Transcription regulation</keyword>
<evidence type="ECO:0000256" key="1">
    <source>
        <dbReference type="ARBA" id="ARBA00004123"/>
    </source>
</evidence>
<sequence>MSGDRKHKLPDHVVAPEGTNLFRTINFERYVRPTGGMRLTAYIGTAAFLGFFAYMAFQKDSSAKQQSLQKQHPERPVEAAKAARAALLERRKDALKAGKAVLQPAPTAHYVGRAAAAAASEVHMKVEGVLSAMVALAAAGRPEAVRVVLMSAEEAASGKDAWDTSAHQVFRRASDVAMQALAYFADRARLSHSHKDFDPSAVDLIASSSALEDFLLFLCTYRDLFTRPCSATGKFLALDPVSNQLLPPIVRPFKRSKSELLAAAKNAEPCQAFHLHVEVPTAELT</sequence>
<evidence type="ECO:0000256" key="2">
    <source>
        <dbReference type="ARBA" id="ARBA00008048"/>
    </source>
</evidence>
<keyword evidence="6" id="KW-0472">Membrane</keyword>
<comment type="similarity">
    <text evidence="2">Belongs to the Mediator complex subunit 27 family.</text>
</comment>
<evidence type="ECO:0000313" key="8">
    <source>
        <dbReference type="Proteomes" id="UP001491310"/>
    </source>
</evidence>
<dbReference type="EMBL" id="JALJOT010000005">
    <property type="protein sequence ID" value="KAK9915139.1"/>
    <property type="molecule type" value="Genomic_DNA"/>
</dbReference>
<comment type="subcellular location">
    <subcellularLocation>
        <location evidence="1">Nucleus</location>
    </subcellularLocation>
</comment>
<dbReference type="PANTHER" id="PTHR13130:SF4">
    <property type="entry name" value="MEDIATOR OF RNA POLYMERASE II TRANSCRIPTION SUBUNIT 27"/>
    <property type="match status" value="1"/>
</dbReference>
<dbReference type="Proteomes" id="UP001491310">
    <property type="component" value="Unassembled WGS sequence"/>
</dbReference>
<keyword evidence="4" id="KW-0804">Transcription</keyword>
<accession>A0ABR2YUS0</accession>
<evidence type="ECO:0000313" key="7">
    <source>
        <dbReference type="EMBL" id="KAK9915139.1"/>
    </source>
</evidence>
<reference evidence="7 8" key="1">
    <citation type="journal article" date="2024" name="Nat. Commun.">
        <title>Phylogenomics reveals the evolutionary origins of lichenization in chlorophyte algae.</title>
        <authorList>
            <person name="Puginier C."/>
            <person name="Libourel C."/>
            <person name="Otte J."/>
            <person name="Skaloud P."/>
            <person name="Haon M."/>
            <person name="Grisel S."/>
            <person name="Petersen M."/>
            <person name="Berrin J.G."/>
            <person name="Delaux P.M."/>
            <person name="Dal Grande F."/>
            <person name="Keller J."/>
        </authorList>
    </citation>
    <scope>NUCLEOTIDE SEQUENCE [LARGE SCALE GENOMIC DNA]</scope>
    <source>
        <strain evidence="7 8">SAG 216-7</strain>
    </source>
</reference>
<keyword evidence="5" id="KW-0539">Nucleus</keyword>
<evidence type="ECO:0000256" key="5">
    <source>
        <dbReference type="ARBA" id="ARBA00023242"/>
    </source>
</evidence>
<keyword evidence="8" id="KW-1185">Reference proteome</keyword>
<dbReference type="InterPro" id="IPR021627">
    <property type="entry name" value="Mediator_Med27"/>
</dbReference>
<protein>
    <submittedName>
        <fullName evidence="7">Uncharacterized protein</fullName>
    </submittedName>
</protein>
<dbReference type="PANTHER" id="PTHR13130">
    <property type="entry name" value="34 KDA TRANSCRIPTIONAL CO-ACTIVATOR-RELATED"/>
    <property type="match status" value="1"/>
</dbReference>
<gene>
    <name evidence="7" type="ORF">WJX75_005241</name>
</gene>
<evidence type="ECO:0000256" key="3">
    <source>
        <dbReference type="ARBA" id="ARBA00023015"/>
    </source>
</evidence>
<keyword evidence="6" id="KW-1133">Transmembrane helix</keyword>
<dbReference type="Pfam" id="PF11571">
    <property type="entry name" value="Med27"/>
    <property type="match status" value="1"/>
</dbReference>
<comment type="caution">
    <text evidence="7">The sequence shown here is derived from an EMBL/GenBank/DDBJ whole genome shotgun (WGS) entry which is preliminary data.</text>
</comment>
<feature type="transmembrane region" description="Helical" evidence="6">
    <location>
        <begin position="39"/>
        <end position="57"/>
    </location>
</feature>
<evidence type="ECO:0000256" key="4">
    <source>
        <dbReference type="ARBA" id="ARBA00023163"/>
    </source>
</evidence>
<evidence type="ECO:0000256" key="6">
    <source>
        <dbReference type="SAM" id="Phobius"/>
    </source>
</evidence>
<organism evidence="7 8">
    <name type="scientific">Coccomyxa subellipsoidea</name>
    <dbReference type="NCBI Taxonomy" id="248742"/>
    <lineage>
        <taxon>Eukaryota</taxon>
        <taxon>Viridiplantae</taxon>
        <taxon>Chlorophyta</taxon>
        <taxon>core chlorophytes</taxon>
        <taxon>Trebouxiophyceae</taxon>
        <taxon>Trebouxiophyceae incertae sedis</taxon>
        <taxon>Coccomyxaceae</taxon>
        <taxon>Coccomyxa</taxon>
    </lineage>
</organism>
<proteinExistence type="inferred from homology"/>
<name>A0ABR2YUS0_9CHLO</name>
<keyword evidence="6" id="KW-0812">Transmembrane</keyword>